<evidence type="ECO:0000313" key="5">
    <source>
        <dbReference type="Proteomes" id="UP001285441"/>
    </source>
</evidence>
<evidence type="ECO:0000256" key="2">
    <source>
        <dbReference type="SAM" id="SignalP"/>
    </source>
</evidence>
<feature type="domain" description="Cellobiose dehydrogenase-like cytochrome" evidence="3">
    <location>
        <begin position="38"/>
        <end position="206"/>
    </location>
</feature>
<dbReference type="PANTHER" id="PTHR47797:SF5">
    <property type="entry name" value="CELLOBIOSE DEHYDROGENASE CYTOCHROME DOMAIN-CONTAINING PROTEIN"/>
    <property type="match status" value="1"/>
</dbReference>
<keyword evidence="2" id="KW-0732">Signal</keyword>
<gene>
    <name evidence="4" type="ORF">B0H63DRAFT_439249</name>
</gene>
<reference evidence="4" key="1">
    <citation type="journal article" date="2023" name="Mol. Phylogenet. Evol.">
        <title>Genome-scale phylogeny and comparative genomics of the fungal order Sordariales.</title>
        <authorList>
            <person name="Hensen N."/>
            <person name="Bonometti L."/>
            <person name="Westerberg I."/>
            <person name="Brannstrom I.O."/>
            <person name="Guillou S."/>
            <person name="Cros-Aarteil S."/>
            <person name="Calhoun S."/>
            <person name="Haridas S."/>
            <person name="Kuo A."/>
            <person name="Mondo S."/>
            <person name="Pangilinan J."/>
            <person name="Riley R."/>
            <person name="LaButti K."/>
            <person name="Andreopoulos B."/>
            <person name="Lipzen A."/>
            <person name="Chen C."/>
            <person name="Yan M."/>
            <person name="Daum C."/>
            <person name="Ng V."/>
            <person name="Clum A."/>
            <person name="Steindorff A."/>
            <person name="Ohm R.A."/>
            <person name="Martin F."/>
            <person name="Silar P."/>
            <person name="Natvig D.O."/>
            <person name="Lalanne C."/>
            <person name="Gautier V."/>
            <person name="Ament-Velasquez S.L."/>
            <person name="Kruys A."/>
            <person name="Hutchinson M.I."/>
            <person name="Powell A.J."/>
            <person name="Barry K."/>
            <person name="Miller A.N."/>
            <person name="Grigoriev I.V."/>
            <person name="Debuchy R."/>
            <person name="Gladieux P."/>
            <person name="Hiltunen Thoren M."/>
            <person name="Johannesson H."/>
        </authorList>
    </citation>
    <scope>NUCLEOTIDE SEQUENCE</scope>
    <source>
        <strain evidence="4">CBS 232.78</strain>
    </source>
</reference>
<dbReference type="PANTHER" id="PTHR47797">
    <property type="entry name" value="DEHYDROGENASE, PUTATIVE (AFU_ORTHOLOGUE AFUA_8G05805)-RELATED"/>
    <property type="match status" value="1"/>
</dbReference>
<feature type="compositionally biased region" description="Low complexity" evidence="1">
    <location>
        <begin position="376"/>
        <end position="391"/>
    </location>
</feature>
<dbReference type="AlphaFoldDB" id="A0AAE0K8G8"/>
<feature type="region of interest" description="Disordered" evidence="1">
    <location>
        <begin position="365"/>
        <end position="391"/>
    </location>
</feature>
<proteinExistence type="predicted"/>
<dbReference type="SUPFAM" id="SSF49344">
    <property type="entry name" value="CBD9-like"/>
    <property type="match status" value="1"/>
</dbReference>
<keyword evidence="5" id="KW-1185">Reference proteome</keyword>
<feature type="chain" id="PRO_5042117096" description="Cellobiose dehydrogenase-like cytochrome domain-containing protein" evidence="2">
    <location>
        <begin position="23"/>
        <end position="391"/>
    </location>
</feature>
<organism evidence="4 5">
    <name type="scientific">Podospora didyma</name>
    <dbReference type="NCBI Taxonomy" id="330526"/>
    <lineage>
        <taxon>Eukaryota</taxon>
        <taxon>Fungi</taxon>
        <taxon>Dikarya</taxon>
        <taxon>Ascomycota</taxon>
        <taxon>Pezizomycotina</taxon>
        <taxon>Sordariomycetes</taxon>
        <taxon>Sordariomycetidae</taxon>
        <taxon>Sordariales</taxon>
        <taxon>Podosporaceae</taxon>
        <taxon>Podospora</taxon>
    </lineage>
</organism>
<evidence type="ECO:0000313" key="4">
    <source>
        <dbReference type="EMBL" id="KAK3372123.1"/>
    </source>
</evidence>
<dbReference type="Proteomes" id="UP001285441">
    <property type="component" value="Unassembled WGS sequence"/>
</dbReference>
<name>A0AAE0K8G8_9PEZI</name>
<evidence type="ECO:0000256" key="1">
    <source>
        <dbReference type="SAM" id="MobiDB-lite"/>
    </source>
</evidence>
<feature type="signal peptide" evidence="2">
    <location>
        <begin position="1"/>
        <end position="22"/>
    </location>
</feature>
<reference evidence="4" key="2">
    <citation type="submission" date="2023-06" db="EMBL/GenBank/DDBJ databases">
        <authorList>
            <consortium name="Lawrence Berkeley National Laboratory"/>
            <person name="Haridas S."/>
            <person name="Hensen N."/>
            <person name="Bonometti L."/>
            <person name="Westerberg I."/>
            <person name="Brannstrom I.O."/>
            <person name="Guillou S."/>
            <person name="Cros-Aarteil S."/>
            <person name="Calhoun S."/>
            <person name="Kuo A."/>
            <person name="Mondo S."/>
            <person name="Pangilinan J."/>
            <person name="Riley R."/>
            <person name="LaButti K."/>
            <person name="Andreopoulos B."/>
            <person name="Lipzen A."/>
            <person name="Chen C."/>
            <person name="Yanf M."/>
            <person name="Daum C."/>
            <person name="Ng V."/>
            <person name="Clum A."/>
            <person name="Steindorff A."/>
            <person name="Ohm R."/>
            <person name="Martin F."/>
            <person name="Silar P."/>
            <person name="Natvig D."/>
            <person name="Lalanne C."/>
            <person name="Gautier V."/>
            <person name="Ament-velasquez S.L."/>
            <person name="Kruys A."/>
            <person name="Hutchinson M.I."/>
            <person name="Powell A.J."/>
            <person name="Barry K."/>
            <person name="Miller A.N."/>
            <person name="Grigoriev I.V."/>
            <person name="Debuchy R."/>
            <person name="Gladieux P."/>
            <person name="Thoren M.H."/>
            <person name="Johannesson H."/>
        </authorList>
    </citation>
    <scope>NUCLEOTIDE SEQUENCE</scope>
    <source>
        <strain evidence="4">CBS 232.78</strain>
    </source>
</reference>
<dbReference type="Gene3D" id="2.60.40.1210">
    <property type="entry name" value="Cellobiose dehydrogenase, cytochrome domain"/>
    <property type="match status" value="1"/>
</dbReference>
<dbReference type="Pfam" id="PF16010">
    <property type="entry name" value="CDH-cyt"/>
    <property type="match status" value="1"/>
</dbReference>
<dbReference type="CDD" id="cd09630">
    <property type="entry name" value="CDH_like_cytochrome"/>
    <property type="match status" value="1"/>
</dbReference>
<evidence type="ECO:0000259" key="3">
    <source>
        <dbReference type="Pfam" id="PF16010"/>
    </source>
</evidence>
<accession>A0AAE0K8G8</accession>
<comment type="caution">
    <text evidence="4">The sequence shown here is derived from an EMBL/GenBank/DDBJ whole genome shotgun (WGS) entry which is preliminary data.</text>
</comment>
<protein>
    <recommendedName>
        <fullName evidence="3">Cellobiose dehydrogenase-like cytochrome domain-containing protein</fullName>
    </recommendedName>
</protein>
<dbReference type="InterPro" id="IPR015920">
    <property type="entry name" value="Cellobiose_DH-like_cyt"/>
</dbReference>
<dbReference type="EMBL" id="JAULSW010000008">
    <property type="protein sequence ID" value="KAK3372123.1"/>
    <property type="molecule type" value="Genomic_DNA"/>
</dbReference>
<sequence>MISPRSLALLALGSTQIWTASASEGVEPAKRQDAARKYCPGGTSICFSEYTVATHNIVYRIAIPDVKSAPFDILLQIVAPVAVGWAGLAWGGKMSSNPLTVAWANGKTSVVSSRFTTGHSTPGAYAGATYTVLPSTTANATHWELDVLCRGCSQWSGGSLDPNGVNALAWAKSSKAVTAASNNASAFSIHDAKAVFAHDFSAAKIPQGVFDALAYELSKPAPSSAPPAASSTAVVLTSVVTLPIPTPSVVVTPPGPTVISTRLTALPPAQSSMLSKPPVVVSTRVTQLPPKPETSTVLVIPDPPKPSTPPVVISTRITQLPPKPLTSTVYVLPTTPAIVTVTVTRATPPAVTTVVPAPAVTPPWVGGPPWRGGGRPPWRGGRPWGTGEDAE</sequence>